<dbReference type="Gene3D" id="3.40.50.1000">
    <property type="entry name" value="HAD superfamily/HAD-like"/>
    <property type="match status" value="1"/>
</dbReference>
<dbReference type="Proteomes" id="UP001595075">
    <property type="component" value="Unassembled WGS sequence"/>
</dbReference>
<comment type="caution">
    <text evidence="2">The sequence shown here is derived from an EMBL/GenBank/DDBJ whole genome shotgun (WGS) entry which is preliminary data.</text>
</comment>
<evidence type="ECO:0000313" key="2">
    <source>
        <dbReference type="EMBL" id="KAL2067441.1"/>
    </source>
</evidence>
<accession>A0ABR4CDV3</accession>
<sequence length="270" mass="30702">MSSPKIGKVRPDNPAQLTDFKVLSFDVYSTLVNEHNGMYNSLLPLLEQLPEPKTYIDDKERTLREFHAVEWTLQHENPKLLYPEILAKGYVKFARDLGLDEPGEEEIAKFRTQIPSWPSFPDTIPALHTLHKYYKLILLSNIDNASISKTIANALGGIEFDGVYTAQEIGSYKPDNRNFEYLLKGAEDLLGELEGEGKKVLLHTGQGLESDMVPAKKMGMSSVWIDRDGQEEKYQSLKDEVNFTWRFNTLGEMAEAVEKAFGEKEKKRAD</sequence>
<keyword evidence="1" id="KW-0378">Hydrolase</keyword>
<evidence type="ECO:0000313" key="3">
    <source>
        <dbReference type="Proteomes" id="UP001595075"/>
    </source>
</evidence>
<dbReference type="PANTHER" id="PTHR43316:SF9">
    <property type="entry name" value="ACID DEHALOGENASE, PUTATIVE (AFU_ORTHOLOGUE AFUA_6G14460)-RELATED"/>
    <property type="match status" value="1"/>
</dbReference>
<dbReference type="SFLD" id="SFLDS00003">
    <property type="entry name" value="Haloacid_Dehalogenase"/>
    <property type="match status" value="1"/>
</dbReference>
<dbReference type="EMBL" id="JAZHXI010000010">
    <property type="protein sequence ID" value="KAL2067441.1"/>
    <property type="molecule type" value="Genomic_DNA"/>
</dbReference>
<gene>
    <name evidence="2" type="ORF">VTL71DRAFT_1866</name>
</gene>
<protein>
    <recommendedName>
        <fullName evidence="4">Haloacid dehalogenase</fullName>
    </recommendedName>
</protein>
<evidence type="ECO:0008006" key="4">
    <source>
        <dbReference type="Google" id="ProtNLM"/>
    </source>
</evidence>
<organism evidence="2 3">
    <name type="scientific">Oculimacula yallundae</name>
    <dbReference type="NCBI Taxonomy" id="86028"/>
    <lineage>
        <taxon>Eukaryota</taxon>
        <taxon>Fungi</taxon>
        <taxon>Dikarya</taxon>
        <taxon>Ascomycota</taxon>
        <taxon>Pezizomycotina</taxon>
        <taxon>Leotiomycetes</taxon>
        <taxon>Helotiales</taxon>
        <taxon>Ploettnerulaceae</taxon>
        <taxon>Oculimacula</taxon>
    </lineage>
</organism>
<evidence type="ECO:0000256" key="1">
    <source>
        <dbReference type="ARBA" id="ARBA00022801"/>
    </source>
</evidence>
<dbReference type="SUPFAM" id="SSF56784">
    <property type="entry name" value="HAD-like"/>
    <property type="match status" value="1"/>
</dbReference>
<dbReference type="InterPro" id="IPR023214">
    <property type="entry name" value="HAD_sf"/>
</dbReference>
<dbReference type="InterPro" id="IPR051540">
    <property type="entry name" value="S-2-haloacid_dehalogenase"/>
</dbReference>
<dbReference type="PANTHER" id="PTHR43316">
    <property type="entry name" value="HYDROLASE, HALOACID DELAHOGENASE-RELATED"/>
    <property type="match status" value="1"/>
</dbReference>
<reference evidence="2 3" key="1">
    <citation type="journal article" date="2024" name="Commun. Biol.">
        <title>Comparative genomic analysis of thermophilic fungi reveals convergent evolutionary adaptations and gene losses.</title>
        <authorList>
            <person name="Steindorff A.S."/>
            <person name="Aguilar-Pontes M.V."/>
            <person name="Robinson A.J."/>
            <person name="Andreopoulos B."/>
            <person name="LaButti K."/>
            <person name="Kuo A."/>
            <person name="Mondo S."/>
            <person name="Riley R."/>
            <person name="Otillar R."/>
            <person name="Haridas S."/>
            <person name="Lipzen A."/>
            <person name="Grimwood J."/>
            <person name="Schmutz J."/>
            <person name="Clum A."/>
            <person name="Reid I.D."/>
            <person name="Moisan M.C."/>
            <person name="Butler G."/>
            <person name="Nguyen T.T.M."/>
            <person name="Dewar K."/>
            <person name="Conant G."/>
            <person name="Drula E."/>
            <person name="Henrissat B."/>
            <person name="Hansel C."/>
            <person name="Singer S."/>
            <person name="Hutchinson M.I."/>
            <person name="de Vries R.P."/>
            <person name="Natvig D.O."/>
            <person name="Powell A.J."/>
            <person name="Tsang A."/>
            <person name="Grigoriev I.V."/>
        </authorList>
    </citation>
    <scope>NUCLEOTIDE SEQUENCE [LARGE SCALE GENOMIC DNA]</scope>
    <source>
        <strain evidence="2 3">CBS 494.80</strain>
    </source>
</reference>
<proteinExistence type="predicted"/>
<keyword evidence="3" id="KW-1185">Reference proteome</keyword>
<dbReference type="InterPro" id="IPR036412">
    <property type="entry name" value="HAD-like_sf"/>
</dbReference>
<dbReference type="Gene3D" id="1.10.150.750">
    <property type="match status" value="1"/>
</dbReference>
<dbReference type="SFLD" id="SFLDG01129">
    <property type="entry name" value="C1.5:_HAD__Beta-PGM__Phosphata"/>
    <property type="match status" value="1"/>
</dbReference>
<name>A0ABR4CDV3_9HELO</name>
<dbReference type="Pfam" id="PF00702">
    <property type="entry name" value="Hydrolase"/>
    <property type="match status" value="1"/>
</dbReference>